<protein>
    <submittedName>
        <fullName evidence="2">Uncharacterized protein</fullName>
    </submittedName>
</protein>
<feature type="compositionally biased region" description="Acidic residues" evidence="1">
    <location>
        <begin position="178"/>
        <end position="197"/>
    </location>
</feature>
<reference evidence="2 3" key="1">
    <citation type="journal article" date="2018" name="PLoS Pathog.">
        <title>Evolution of structural diversity of trichothecenes, a family of toxins produced by plant pathogenic and entomopathogenic fungi.</title>
        <authorList>
            <person name="Proctor R.H."/>
            <person name="McCormick S.P."/>
            <person name="Kim H.S."/>
            <person name="Cardoza R.E."/>
            <person name="Stanley A.M."/>
            <person name="Lindo L."/>
            <person name="Kelly A."/>
            <person name="Brown D.W."/>
            <person name="Lee T."/>
            <person name="Vaughan M.M."/>
            <person name="Alexander N.J."/>
            <person name="Busman M."/>
            <person name="Gutierrez S."/>
        </authorList>
    </citation>
    <scope>NUCLEOTIDE SEQUENCE [LARGE SCALE GENOMIC DNA]</scope>
    <source>
        <strain evidence="2 3">NRRL 13405</strain>
    </source>
</reference>
<evidence type="ECO:0000256" key="1">
    <source>
        <dbReference type="SAM" id="MobiDB-lite"/>
    </source>
</evidence>
<keyword evidence="3" id="KW-1185">Reference proteome</keyword>
<accession>A0A395N6A2</accession>
<proteinExistence type="predicted"/>
<evidence type="ECO:0000313" key="2">
    <source>
        <dbReference type="EMBL" id="RFN55555.1"/>
    </source>
</evidence>
<feature type="region of interest" description="Disordered" evidence="1">
    <location>
        <begin position="161"/>
        <end position="204"/>
    </location>
</feature>
<dbReference type="EMBL" id="PXXK01000005">
    <property type="protein sequence ID" value="RFN55555.1"/>
    <property type="molecule type" value="Genomic_DNA"/>
</dbReference>
<name>A0A395N6A2_9HYPO</name>
<comment type="caution">
    <text evidence="2">The sequence shown here is derived from an EMBL/GenBank/DDBJ whole genome shotgun (WGS) entry which is preliminary data.</text>
</comment>
<organism evidence="2 3">
    <name type="scientific">Fusarium flagelliforme</name>
    <dbReference type="NCBI Taxonomy" id="2675880"/>
    <lineage>
        <taxon>Eukaryota</taxon>
        <taxon>Fungi</taxon>
        <taxon>Dikarya</taxon>
        <taxon>Ascomycota</taxon>
        <taxon>Pezizomycotina</taxon>
        <taxon>Sordariomycetes</taxon>
        <taxon>Hypocreomycetidae</taxon>
        <taxon>Hypocreales</taxon>
        <taxon>Nectriaceae</taxon>
        <taxon>Fusarium</taxon>
        <taxon>Fusarium incarnatum-equiseti species complex</taxon>
    </lineage>
</organism>
<dbReference type="AlphaFoldDB" id="A0A395N6A2"/>
<sequence length="204" mass="23358">MYLADWAVSQYLARGTRLTVWDGKGWQTHFLLILTLAQTTNFIVFVSATPKPKSTLDELLQAPEGSGQCTGPPRQFEDLIRCEIQVLGPAATKRKAEDRALICVQCDSAFFEKSNDKEPCHYHWGECEPYYESDYWADHDEGSHGPIDTKENRCAWGMHEADPRKSRRECGYKPSGFDEFEDDDDDDDEDDFDEEPEFLSGNKK</sequence>
<evidence type="ECO:0000313" key="3">
    <source>
        <dbReference type="Proteomes" id="UP000265631"/>
    </source>
</evidence>
<gene>
    <name evidence="2" type="ORF">FIE12Z_201</name>
</gene>
<feature type="compositionally biased region" description="Basic and acidic residues" evidence="1">
    <location>
        <begin position="161"/>
        <end position="171"/>
    </location>
</feature>
<dbReference type="Proteomes" id="UP000265631">
    <property type="component" value="Unassembled WGS sequence"/>
</dbReference>
<dbReference type="STRING" id="2594813.A0A395N6A2"/>